<dbReference type="Proteomes" id="UP000235828">
    <property type="component" value="Chromosome A"/>
</dbReference>
<evidence type="ECO:0000313" key="3">
    <source>
        <dbReference type="EMBL" id="SON51511.1"/>
    </source>
</evidence>
<accession>A0A2N8ZHY7</accession>
<dbReference type="RefSeq" id="WP_102523781.1">
    <property type="nucleotide sequence ID" value="NZ_LT960611.1"/>
</dbReference>
<keyword evidence="2" id="KW-0812">Transmembrane</keyword>
<gene>
    <name evidence="3" type="ORF">VTAP4600_A3564</name>
</gene>
<protein>
    <submittedName>
        <fullName evidence="3">Uncharacterized protein</fullName>
    </submittedName>
</protein>
<sequence length="373" mass="42186">MQLANRATCPSEKSLKQERKRHSAPFERVMVHSQGKRRYYSEHPAVLLGEALKTRLQESGEPTERLIFFQPFDDKWYACVIDKGEVETESLATIGELEEELGYWLYNCEHILVASSEASESLTFHKNKQILVKPLIESDWQGYILTAKAGTPKLWIGVLALVVASLSFGGFWLGQQEPPPKPQIAKTTPEEVLIESLRNKPLASPALQLATKIMLETHLMPDGMNVNEVNLVDGALTAKLDLTARDKVIRQYLLANPEIDDWLNEERSLLTLDVPKADHWRAYDVSTYLTDMRDALELMDVSVTEDGQRDVGRFSVVSLTLTTTGRLGKLPLIMQILTPSFVTTRKLTLSWNDEDITELYLEIEIQGVYSEPN</sequence>
<organism evidence="3 4">
    <name type="scientific">Vibrio tapetis subsp. tapetis</name>
    <dbReference type="NCBI Taxonomy" id="1671868"/>
    <lineage>
        <taxon>Bacteria</taxon>
        <taxon>Pseudomonadati</taxon>
        <taxon>Pseudomonadota</taxon>
        <taxon>Gammaproteobacteria</taxon>
        <taxon>Vibrionales</taxon>
        <taxon>Vibrionaceae</taxon>
        <taxon>Vibrio</taxon>
    </lineage>
</organism>
<proteinExistence type="predicted"/>
<name>A0A2N8ZHY7_9VIBR</name>
<evidence type="ECO:0000313" key="4">
    <source>
        <dbReference type="Proteomes" id="UP000235828"/>
    </source>
</evidence>
<evidence type="ECO:0000256" key="2">
    <source>
        <dbReference type="SAM" id="Phobius"/>
    </source>
</evidence>
<dbReference type="OrthoDB" id="5880112at2"/>
<feature type="region of interest" description="Disordered" evidence="1">
    <location>
        <begin position="1"/>
        <end position="23"/>
    </location>
</feature>
<keyword evidence="2" id="KW-0472">Membrane</keyword>
<reference evidence="3 4" key="1">
    <citation type="submission" date="2017-10" db="EMBL/GenBank/DDBJ databases">
        <authorList>
            <person name="Banno H."/>
            <person name="Chua N.-H."/>
        </authorList>
    </citation>
    <scope>NUCLEOTIDE SEQUENCE [LARGE SCALE GENOMIC DNA]</scope>
    <source>
        <strain evidence="3">Vibrio tapetis CECT4600</strain>
    </source>
</reference>
<dbReference type="AlphaFoldDB" id="A0A2N8ZHY7"/>
<evidence type="ECO:0000256" key="1">
    <source>
        <dbReference type="SAM" id="MobiDB-lite"/>
    </source>
</evidence>
<keyword evidence="2" id="KW-1133">Transmembrane helix</keyword>
<dbReference type="KEGG" id="vta:A3564"/>
<dbReference type="EMBL" id="LT960611">
    <property type="protein sequence ID" value="SON51511.1"/>
    <property type="molecule type" value="Genomic_DNA"/>
</dbReference>
<keyword evidence="4" id="KW-1185">Reference proteome</keyword>
<feature type="transmembrane region" description="Helical" evidence="2">
    <location>
        <begin position="154"/>
        <end position="174"/>
    </location>
</feature>